<comment type="caution">
    <text evidence="2">The sequence shown here is derived from an EMBL/GenBank/DDBJ whole genome shotgun (WGS) entry which is preliminary data.</text>
</comment>
<evidence type="ECO:0000313" key="3">
    <source>
        <dbReference type="Proteomes" id="UP001159405"/>
    </source>
</evidence>
<dbReference type="Proteomes" id="UP001159405">
    <property type="component" value="Unassembled WGS sequence"/>
</dbReference>
<keyword evidence="3" id="KW-1185">Reference proteome</keyword>
<organism evidence="2 3">
    <name type="scientific">Porites lobata</name>
    <dbReference type="NCBI Taxonomy" id="104759"/>
    <lineage>
        <taxon>Eukaryota</taxon>
        <taxon>Metazoa</taxon>
        <taxon>Cnidaria</taxon>
        <taxon>Anthozoa</taxon>
        <taxon>Hexacorallia</taxon>
        <taxon>Scleractinia</taxon>
        <taxon>Fungiina</taxon>
        <taxon>Poritidae</taxon>
        <taxon>Porites</taxon>
    </lineage>
</organism>
<accession>A0ABN8QQS2</accession>
<name>A0ABN8QQS2_9CNID</name>
<reference evidence="2 3" key="1">
    <citation type="submission" date="2022-05" db="EMBL/GenBank/DDBJ databases">
        <authorList>
            <consortium name="Genoscope - CEA"/>
            <person name="William W."/>
        </authorList>
    </citation>
    <scope>NUCLEOTIDE SEQUENCE [LARGE SCALE GENOMIC DNA]</scope>
</reference>
<protein>
    <submittedName>
        <fullName evidence="2">Uncharacterized protein</fullName>
    </submittedName>
</protein>
<feature type="compositionally biased region" description="Polar residues" evidence="1">
    <location>
        <begin position="177"/>
        <end position="186"/>
    </location>
</feature>
<sequence>DEEITHLSAIADLLKRDADASIFRNLGIKYGSAVRFKTEFSNTVPVRQLSSSPRLKPTMGEMSGFNPEMKRLYLSKYVDLLSILYVGLQHMPILRLWDFLLKVMKFFVSVQNVNPVLPVREHVKRKTSAISQSCGKKFRATLDKTPPEQDNAAQNLSDSGESLSTLSPYESSDSESQRTPTVTRSPSEIKAPSTLTSSPVAIKAVFGKLLTRENSVDILKSKFDVKQSNLTNLTASQVMSVLVKKLVRHNYVTLKENVSSLDAVTVYKEIGT</sequence>
<feature type="region of interest" description="Disordered" evidence="1">
    <location>
        <begin position="141"/>
        <end position="193"/>
    </location>
</feature>
<gene>
    <name evidence="2" type="ORF">PLOB_00007962</name>
</gene>
<dbReference type="EMBL" id="CALNXK010000139">
    <property type="protein sequence ID" value="CAH3166980.1"/>
    <property type="molecule type" value="Genomic_DNA"/>
</dbReference>
<evidence type="ECO:0000313" key="2">
    <source>
        <dbReference type="EMBL" id="CAH3166980.1"/>
    </source>
</evidence>
<feature type="compositionally biased region" description="Polar residues" evidence="1">
    <location>
        <begin position="151"/>
        <end position="171"/>
    </location>
</feature>
<evidence type="ECO:0000256" key="1">
    <source>
        <dbReference type="SAM" id="MobiDB-lite"/>
    </source>
</evidence>
<proteinExistence type="predicted"/>
<feature type="non-terminal residue" evidence="2">
    <location>
        <position position="1"/>
    </location>
</feature>